<protein>
    <submittedName>
        <fullName evidence="1">Uncharacterized protein</fullName>
    </submittedName>
</protein>
<name>A0ACC2WMM6_9TREE</name>
<reference evidence="1" key="1">
    <citation type="submission" date="2023-04" db="EMBL/GenBank/DDBJ databases">
        <title>Draft Genome sequencing of Naganishia species isolated from polar environments using Oxford Nanopore Technology.</title>
        <authorList>
            <person name="Leo P."/>
            <person name="Venkateswaran K."/>
        </authorList>
    </citation>
    <scope>NUCLEOTIDE SEQUENCE</scope>
    <source>
        <strain evidence="1">MNA-CCFEE 5425</strain>
    </source>
</reference>
<proteinExistence type="predicted"/>
<keyword evidence="2" id="KW-1185">Reference proteome</keyword>
<evidence type="ECO:0000313" key="1">
    <source>
        <dbReference type="EMBL" id="KAJ9112668.1"/>
    </source>
</evidence>
<organism evidence="1 2">
    <name type="scientific">Naganishia vaughanmartiniae</name>
    <dbReference type="NCBI Taxonomy" id="1424756"/>
    <lineage>
        <taxon>Eukaryota</taxon>
        <taxon>Fungi</taxon>
        <taxon>Dikarya</taxon>
        <taxon>Basidiomycota</taxon>
        <taxon>Agaricomycotina</taxon>
        <taxon>Tremellomycetes</taxon>
        <taxon>Filobasidiales</taxon>
        <taxon>Filobasidiaceae</taxon>
        <taxon>Naganishia</taxon>
    </lineage>
</organism>
<comment type="caution">
    <text evidence="1">The sequence shown here is derived from an EMBL/GenBank/DDBJ whole genome shotgun (WGS) entry which is preliminary data.</text>
</comment>
<evidence type="ECO:0000313" key="2">
    <source>
        <dbReference type="Proteomes" id="UP001243375"/>
    </source>
</evidence>
<dbReference type="Proteomes" id="UP001243375">
    <property type="component" value="Unassembled WGS sequence"/>
</dbReference>
<gene>
    <name evidence="1" type="ORF">QFC22_006170</name>
</gene>
<dbReference type="EMBL" id="JASBWU010000024">
    <property type="protein sequence ID" value="KAJ9112668.1"/>
    <property type="molecule type" value="Genomic_DNA"/>
</dbReference>
<sequence>MFRDRFPFELIIPRSLLDTLKLSSGPHSPDSLWSSPSTSRTSSFSVTTSMLHSPLPRRRSSIPLFRRRANVLVRFLLLFIGIPITIYLFATSRATRLRKETLLNELIRDPAWTGKWPDGIRIPAHRRDVHEQRIQRRSDGDEEEETLMDWRYWTVNESDATVPFWGNMDVAGPSPFDHVPATSTDGTGKRVMFLTGNVFLNPEPLPPTLLAHLWWVCDIDYHDYLERMNTHTYEIVDAAIRHPDISRLDVWGPQWRYWDPTVALSENVRRRMWWLDELDKRSSQAVGGSRRMESDRVDNVHGNQIRAEDLMSREEMDDWWAATVKADRSEECPLKGFDVVWTISQLGDCHSLNCLHEWYPNVSNITVTKYAFEMLELFNENRLAHMYPNLERQLFGHSVDSANPWDFWPVEWSEKTSNAKMFGFTGSFYPLRVTITDYLETLPEGSSSLIERHGHPGYTVWEMAEAYEDPMSTYERGNAAYQHHEALREDFAAHMRHAKICVFDSSTERKMIRKFAQALLSGCVVAGDIPTENEDILSEFMIELKPTWNIERINTELAKHLQDDRELERKAMLGFAA</sequence>
<accession>A0ACC2WMM6</accession>